<sequence length="232" mass="26065">MELTILPQPDDNSCGPTSLHAVYRYYDLEVELARLITDIRSLETGGTLAVYLGIDALRRGMDATIYSWNLKMFDPTWAGLEPPALIAKLERQQEHKNRKRFLQASQAYITFLQQGGRILFDPLTPELLKGILQLSIPILTGLSATYLYNSMREVSRGKRSVYNDISGEPMGHFVVLTEYAAVDMVRIADPYSGNPLSGSQYYTLPVQRLINAIHLGSVTYDANLLIVQPARR</sequence>
<reference evidence="1 2" key="1">
    <citation type="submission" date="2020-08" db="EMBL/GenBank/DDBJ databases">
        <title>Genomic Encyclopedia of Type Strains, Phase IV (KMG-IV): sequencing the most valuable type-strain genomes for metagenomic binning, comparative biology and taxonomic classification.</title>
        <authorList>
            <person name="Goeker M."/>
        </authorList>
    </citation>
    <scope>NUCLEOTIDE SEQUENCE [LARGE SCALE GENOMIC DNA]</scope>
    <source>
        <strain evidence="1 2">DSM 28570</strain>
    </source>
</reference>
<comment type="caution">
    <text evidence="1">The sequence shown here is derived from an EMBL/GenBank/DDBJ whole genome shotgun (WGS) entry which is preliminary data.</text>
</comment>
<proteinExistence type="predicted"/>
<dbReference type="RefSeq" id="WP_183352087.1">
    <property type="nucleotide sequence ID" value="NZ_JACHEO010000022.1"/>
</dbReference>
<accession>A0A840UU11</accession>
<dbReference type="Gene3D" id="3.90.70.10">
    <property type="entry name" value="Cysteine proteinases"/>
    <property type="match status" value="1"/>
</dbReference>
<evidence type="ECO:0000313" key="1">
    <source>
        <dbReference type="EMBL" id="MBB5349282.1"/>
    </source>
</evidence>
<name>A0A840UU11_9BACT</name>
<gene>
    <name evidence="1" type="ORF">HNQ81_003034</name>
</gene>
<protein>
    <recommendedName>
        <fullName evidence="3">Peptidase C39-like domain-containing protein</fullName>
    </recommendedName>
</protein>
<dbReference type="AlphaFoldDB" id="A0A840UU11"/>
<dbReference type="Proteomes" id="UP000539642">
    <property type="component" value="Unassembled WGS sequence"/>
</dbReference>
<organism evidence="1 2">
    <name type="scientific">Desulfoprunum benzoelyticum</name>
    <dbReference type="NCBI Taxonomy" id="1506996"/>
    <lineage>
        <taxon>Bacteria</taxon>
        <taxon>Pseudomonadati</taxon>
        <taxon>Thermodesulfobacteriota</taxon>
        <taxon>Desulfobulbia</taxon>
        <taxon>Desulfobulbales</taxon>
        <taxon>Desulfobulbaceae</taxon>
        <taxon>Desulfoprunum</taxon>
    </lineage>
</organism>
<dbReference type="EMBL" id="JACHEO010000022">
    <property type="protein sequence ID" value="MBB5349282.1"/>
    <property type="molecule type" value="Genomic_DNA"/>
</dbReference>
<evidence type="ECO:0000313" key="2">
    <source>
        <dbReference type="Proteomes" id="UP000539642"/>
    </source>
</evidence>
<keyword evidence="2" id="KW-1185">Reference proteome</keyword>
<evidence type="ECO:0008006" key="3">
    <source>
        <dbReference type="Google" id="ProtNLM"/>
    </source>
</evidence>